<evidence type="ECO:0000313" key="2">
    <source>
        <dbReference type="Proteomes" id="UP000765509"/>
    </source>
</evidence>
<protein>
    <submittedName>
        <fullName evidence="1">Uncharacterized protein</fullName>
    </submittedName>
</protein>
<sequence length="170" mass="19683">MNESLTHPISSLSDIRRFKKLNYSIFFTWKRGIGSVLRMRNLRDMLIETPSTVKTDPIYLKKKEMVYYFIVGHVDDENYEKFVSDGDEEPYEIYNTVKDYYASSSGENIASHFRKLSRIKLSPSFSSLSEAISSFRSSLKLLWGISPSLFAEDTKVEALAFYVLLFLPET</sequence>
<dbReference type="OrthoDB" id="2518764at2759"/>
<dbReference type="Proteomes" id="UP000765509">
    <property type="component" value="Unassembled WGS sequence"/>
</dbReference>
<dbReference type="AlphaFoldDB" id="A0A9Q3CFH6"/>
<evidence type="ECO:0000313" key="1">
    <source>
        <dbReference type="EMBL" id="MBW0484304.1"/>
    </source>
</evidence>
<dbReference type="EMBL" id="AVOT02007624">
    <property type="protein sequence ID" value="MBW0484304.1"/>
    <property type="molecule type" value="Genomic_DNA"/>
</dbReference>
<name>A0A9Q3CFH6_9BASI</name>
<reference evidence="1" key="1">
    <citation type="submission" date="2021-03" db="EMBL/GenBank/DDBJ databases">
        <title>Draft genome sequence of rust myrtle Austropuccinia psidii MF-1, a brazilian biotype.</title>
        <authorList>
            <person name="Quecine M.C."/>
            <person name="Pachon D.M.R."/>
            <person name="Bonatelli M.L."/>
            <person name="Correr F.H."/>
            <person name="Franceschini L.M."/>
            <person name="Leite T.F."/>
            <person name="Margarido G.R.A."/>
            <person name="Almeida C.A."/>
            <person name="Ferrarezi J.A."/>
            <person name="Labate C.A."/>
        </authorList>
    </citation>
    <scope>NUCLEOTIDE SEQUENCE</scope>
    <source>
        <strain evidence="1">MF-1</strain>
    </source>
</reference>
<accession>A0A9Q3CFH6</accession>
<organism evidence="1 2">
    <name type="scientific">Austropuccinia psidii MF-1</name>
    <dbReference type="NCBI Taxonomy" id="1389203"/>
    <lineage>
        <taxon>Eukaryota</taxon>
        <taxon>Fungi</taxon>
        <taxon>Dikarya</taxon>
        <taxon>Basidiomycota</taxon>
        <taxon>Pucciniomycotina</taxon>
        <taxon>Pucciniomycetes</taxon>
        <taxon>Pucciniales</taxon>
        <taxon>Sphaerophragmiaceae</taxon>
        <taxon>Austropuccinia</taxon>
    </lineage>
</organism>
<keyword evidence="2" id="KW-1185">Reference proteome</keyword>
<gene>
    <name evidence="1" type="ORF">O181_024019</name>
</gene>
<proteinExistence type="predicted"/>
<comment type="caution">
    <text evidence="1">The sequence shown here is derived from an EMBL/GenBank/DDBJ whole genome shotgun (WGS) entry which is preliminary data.</text>
</comment>